<dbReference type="GO" id="GO:0005776">
    <property type="term" value="C:autophagosome"/>
    <property type="evidence" value="ECO:0007669"/>
    <property type="project" value="TreeGrafter"/>
</dbReference>
<keyword evidence="2" id="KW-1185">Reference proteome</keyword>
<dbReference type="GO" id="GO:0006914">
    <property type="term" value="P:autophagy"/>
    <property type="evidence" value="ECO:0007669"/>
    <property type="project" value="TreeGrafter"/>
</dbReference>
<feature type="region of interest" description="Disordered" evidence="1">
    <location>
        <begin position="320"/>
        <end position="339"/>
    </location>
</feature>
<sequence length="725" mass="81327">MEAAEYFLAYEAMKEGENAGQSGRLMLTMRVNDPCGITKIVWSSFDFMTGPDLRFLWEVAPLEASVTPLNLSGEEGSEAPSVNSSMSATSMQFEDIDDPLQVNPLLTVTENIDVDDGLFLLSSSPILSIKERAIGGGQYLDDYMTDSITDSRSTIGPNTVNSSMLESSSSGRLDESGSNSEPNSAPSSKRRGSTLTAIPDESGEKAADTQREITPDDSLLETPIESSTNDEHATRQKIFDGLAELTSRTGDEGGDDFEQNLQKRERGIDELQSCFDSGIAATISTHSDLSALCTSPVAQVNEQVLELSLMESSIFNFRKQNSRDSTEGEHSDVVLDPPDDVPSDETFVAKFVLAEQICSTQLPSNPLIVKLTCVPERSLLAVSYIFSLPAEEEENRSMHAISLLLPLKRLDWFMCRERLFENMMTDMVPRIKASLLEEEYEDSIVRLTTELTRMIGLFGSLERFPLLTEGKRHRIKLTLLNGYELKENKLLAKAISGVLQSQGYCVILGDNHNFVAKLLLTLCFFVPQELRWNCLRAYRHTYNPYVRLQAVRRIELPTIILHGARCEWPVCIVDVDRNKVCLSAPFQKHRLLKAKIETYFVNSILQQNVPKAKNNVKLELQPVKTIENVRWLLRNLDLLPQEESARLGLVEQFMLYFENLAQAFVKYVRAASDPLNDEKECGVRSSRFSLTDCRKALDLTQDNFFNAVLARAELLQPQIADFIFQ</sequence>
<dbReference type="Proteomes" id="UP000887575">
    <property type="component" value="Unassembled WGS sequence"/>
</dbReference>
<feature type="compositionally biased region" description="Polar residues" evidence="1">
    <location>
        <begin position="151"/>
        <end position="161"/>
    </location>
</feature>
<dbReference type="InterPro" id="IPR027819">
    <property type="entry name" value="C9orf72"/>
</dbReference>
<dbReference type="PANTHER" id="PTHR31855:SF2">
    <property type="entry name" value="GUANINE NUCLEOTIDE EXCHANGE FACTOR C9ORF72"/>
    <property type="match status" value="1"/>
</dbReference>
<dbReference type="GO" id="GO:0006897">
    <property type="term" value="P:endocytosis"/>
    <property type="evidence" value="ECO:0007669"/>
    <property type="project" value="TreeGrafter"/>
</dbReference>
<reference evidence="3" key="1">
    <citation type="submission" date="2024-02" db="UniProtKB">
        <authorList>
            <consortium name="WormBaseParasite"/>
        </authorList>
    </citation>
    <scope>IDENTIFICATION</scope>
</reference>
<name>A0AAF3EWW4_9BILA</name>
<protein>
    <submittedName>
        <fullName evidence="3">Uncharacterized protein</fullName>
    </submittedName>
</protein>
<organism evidence="2 3">
    <name type="scientific">Mesorhabditis belari</name>
    <dbReference type="NCBI Taxonomy" id="2138241"/>
    <lineage>
        <taxon>Eukaryota</taxon>
        <taxon>Metazoa</taxon>
        <taxon>Ecdysozoa</taxon>
        <taxon>Nematoda</taxon>
        <taxon>Chromadorea</taxon>
        <taxon>Rhabditida</taxon>
        <taxon>Rhabditina</taxon>
        <taxon>Rhabditomorpha</taxon>
        <taxon>Rhabditoidea</taxon>
        <taxon>Rhabditidae</taxon>
        <taxon>Mesorhabditinae</taxon>
        <taxon>Mesorhabditis</taxon>
    </lineage>
</organism>
<dbReference type="Pfam" id="PF15019">
    <property type="entry name" value="C9orf72-like"/>
    <property type="match status" value="1"/>
</dbReference>
<proteinExistence type="predicted"/>
<evidence type="ECO:0000313" key="3">
    <source>
        <dbReference type="WBParaSite" id="MBELARI_LOCUS18630.2"/>
    </source>
</evidence>
<dbReference type="GO" id="GO:0005085">
    <property type="term" value="F:guanyl-nucleotide exchange factor activity"/>
    <property type="evidence" value="ECO:0007669"/>
    <property type="project" value="InterPro"/>
</dbReference>
<dbReference type="GO" id="GO:0005768">
    <property type="term" value="C:endosome"/>
    <property type="evidence" value="ECO:0007669"/>
    <property type="project" value="TreeGrafter"/>
</dbReference>
<evidence type="ECO:0000313" key="2">
    <source>
        <dbReference type="Proteomes" id="UP000887575"/>
    </source>
</evidence>
<dbReference type="WBParaSite" id="MBELARI_LOCUS18630.2">
    <property type="protein sequence ID" value="MBELARI_LOCUS18630.2"/>
    <property type="gene ID" value="MBELARI_LOCUS18630"/>
</dbReference>
<accession>A0AAF3EWW4</accession>
<feature type="region of interest" description="Disordered" evidence="1">
    <location>
        <begin position="151"/>
        <end position="235"/>
    </location>
</feature>
<feature type="compositionally biased region" description="Low complexity" evidence="1">
    <location>
        <begin position="162"/>
        <end position="180"/>
    </location>
</feature>
<evidence type="ECO:0000256" key="1">
    <source>
        <dbReference type="SAM" id="MobiDB-lite"/>
    </source>
</evidence>
<dbReference type="AlphaFoldDB" id="A0AAF3EWW4"/>
<dbReference type="PROSITE" id="PS51835">
    <property type="entry name" value="DENN_C9ORF72"/>
    <property type="match status" value="1"/>
</dbReference>
<feature type="compositionally biased region" description="Basic and acidic residues" evidence="1">
    <location>
        <begin position="321"/>
        <end position="333"/>
    </location>
</feature>
<feature type="compositionally biased region" description="Basic and acidic residues" evidence="1">
    <location>
        <begin position="202"/>
        <end position="214"/>
    </location>
</feature>
<dbReference type="PANTHER" id="PTHR31855">
    <property type="entry name" value="GUANINE NUCLEOTIDE EXCHANGE C9ORF72"/>
    <property type="match status" value="1"/>
</dbReference>